<dbReference type="eggNOG" id="COG0438">
    <property type="taxonomic scope" value="Bacteria"/>
</dbReference>
<gene>
    <name evidence="1" type="ORF">CLP_3308</name>
</gene>
<dbReference type="AlphaFoldDB" id="C4ID79"/>
<sequence>MINILVECPELIASVKVGILKPLEPFIEKYKCNVIYKRTIDIKTKDICNCDIFITVRGCEFMTLQIVKIASKLNKTIIYYLDDDLLNVPIGPWCPEEYYNQVVKKNLITVMSYCNILWGVNNLICEKYLKYTRDKIWISNRTPMSIERSIEDNGEKLHILYAGSESHSKVLQENLSKVIRALAIKYSEMVDFTFIGANSGINNLNNVKNIPTIKNYDKYKEYVRNNNFSIGIAVIKDEPFFHCKYYNKFLEYTSINCVGIYTNCKPYTYVVKNNENGILCDNTYDEWYKSIEMLIINKKLRDKCLKNAKEYVNEYHNNISTEIHLEQQLKPYLKKSENKKTLKFLPSLKLIYIYSRIDMIYKEFGIFRGSIQIIKKILRKIKKIGEKDV</sequence>
<accession>C4ID79</accession>
<dbReference type="EC" id="2.4.-.-" evidence="1"/>
<reference evidence="1 2" key="1">
    <citation type="submission" date="2009-08" db="EMBL/GenBank/DDBJ databases">
        <authorList>
            <person name="Shrivastava S."/>
            <person name="Brinkac L.B."/>
            <person name="Brown J.L."/>
            <person name="Bruce D.B."/>
            <person name="Detter C."/>
            <person name="Green L.D."/>
            <person name="Munk C.A."/>
            <person name="Rogers Y.C."/>
            <person name="Tapia R."/>
            <person name="Sims D.R."/>
            <person name="Smith L.A."/>
            <person name="Smith T.J."/>
            <person name="Sutton G."/>
            <person name="Brettin T."/>
        </authorList>
    </citation>
    <scope>NUCLEOTIDE SEQUENCE [LARGE SCALE GENOMIC DNA]</scope>
    <source>
        <strain evidence="2">E4 str. BoNT E BL5262</strain>
    </source>
</reference>
<keyword evidence="1" id="KW-0328">Glycosyltransferase</keyword>
<name>C4ID79_CLOBU</name>
<proteinExistence type="predicted"/>
<dbReference type="Gene3D" id="3.40.50.2000">
    <property type="entry name" value="Glycogen Phosphorylase B"/>
    <property type="match status" value="1"/>
</dbReference>
<keyword evidence="1" id="KW-0808">Transferase</keyword>
<organism evidence="1 2">
    <name type="scientific">Clostridium butyricum E4 str. BoNT E BL5262</name>
    <dbReference type="NCBI Taxonomy" id="632245"/>
    <lineage>
        <taxon>Bacteria</taxon>
        <taxon>Bacillati</taxon>
        <taxon>Bacillota</taxon>
        <taxon>Clostridia</taxon>
        <taxon>Eubacteriales</taxon>
        <taxon>Clostridiaceae</taxon>
        <taxon>Clostridium</taxon>
    </lineage>
</organism>
<dbReference type="EMBL" id="ACOM01000002">
    <property type="protein sequence ID" value="EEP55848.1"/>
    <property type="molecule type" value="Genomic_DNA"/>
</dbReference>
<evidence type="ECO:0000313" key="1">
    <source>
        <dbReference type="EMBL" id="EEP55848.1"/>
    </source>
</evidence>
<evidence type="ECO:0000313" key="2">
    <source>
        <dbReference type="Proteomes" id="UP000003081"/>
    </source>
</evidence>
<protein>
    <submittedName>
        <fullName evidence="1">Glycosyl transferase, group 1 family</fullName>
        <ecNumber evidence="1">2.4.-.-</ecNumber>
    </submittedName>
</protein>
<dbReference type="HOGENOM" id="CLU_699898_0_0_9"/>
<dbReference type="GO" id="GO:0016757">
    <property type="term" value="F:glycosyltransferase activity"/>
    <property type="evidence" value="ECO:0007669"/>
    <property type="project" value="UniProtKB-KW"/>
</dbReference>
<dbReference type="SUPFAM" id="SSF53756">
    <property type="entry name" value="UDP-Glycosyltransferase/glycogen phosphorylase"/>
    <property type="match status" value="1"/>
</dbReference>
<comment type="caution">
    <text evidence="1">The sequence shown here is derived from an EMBL/GenBank/DDBJ whole genome shotgun (WGS) entry which is preliminary data.</text>
</comment>
<dbReference type="RefSeq" id="WP_003407077.1">
    <property type="nucleotide sequence ID" value="NZ_ACOM01000002.1"/>
</dbReference>
<keyword evidence="2" id="KW-1185">Reference proteome</keyword>
<dbReference type="Proteomes" id="UP000003081">
    <property type="component" value="Unassembled WGS sequence"/>
</dbReference>